<comment type="caution">
    <text evidence="3">The sequence shown here is derived from an EMBL/GenBank/DDBJ whole genome shotgun (WGS) entry which is preliminary data.</text>
</comment>
<dbReference type="AlphaFoldDB" id="A0A9N8D0I0"/>
<feature type="chain" id="PRO_5040455830" evidence="2">
    <location>
        <begin position="25"/>
        <end position="75"/>
    </location>
</feature>
<evidence type="ECO:0000313" key="4">
    <source>
        <dbReference type="Proteomes" id="UP000834611"/>
    </source>
</evidence>
<keyword evidence="2" id="KW-0732">Signal</keyword>
<keyword evidence="1" id="KW-1133">Transmembrane helix</keyword>
<name>A0A9N8D0I0_PRORE</name>
<keyword evidence="3" id="KW-0946">Virion</keyword>
<sequence>MTKSIVLKSSVFISTLFFSLSSLAAEGDKNLAKEAFGQLKTDAEQYTEYAWPLVILVTGSLIGIKLFKKYANRSS</sequence>
<dbReference type="Gene3D" id="1.20.5.80">
    <property type="match status" value="1"/>
</dbReference>
<evidence type="ECO:0000313" key="3">
    <source>
        <dbReference type="EMBL" id="CAB5681964.1"/>
    </source>
</evidence>
<keyword evidence="1" id="KW-0472">Membrane</keyword>
<dbReference type="EMBL" id="CAHPSF010000002">
    <property type="protein sequence ID" value="CAB5681964.1"/>
    <property type="molecule type" value="Genomic_DNA"/>
</dbReference>
<feature type="signal peptide" evidence="2">
    <location>
        <begin position="1"/>
        <end position="24"/>
    </location>
</feature>
<keyword evidence="1" id="KW-0812">Transmembrane</keyword>
<accession>A0A9N8D0I0</accession>
<reference evidence="3" key="1">
    <citation type="submission" date="2020-05" db="EMBL/GenBank/DDBJ databases">
        <authorList>
            <person name="Delgado-Blas J."/>
        </authorList>
    </citation>
    <scope>NUCLEOTIDE SEQUENCE</scope>
    <source>
        <strain evidence="3">BB1453</strain>
    </source>
</reference>
<evidence type="ECO:0000256" key="2">
    <source>
        <dbReference type="SAM" id="SignalP"/>
    </source>
</evidence>
<dbReference type="Proteomes" id="UP000834611">
    <property type="component" value="Unassembled WGS sequence"/>
</dbReference>
<proteinExistence type="predicted"/>
<dbReference type="SUPFAM" id="SSF57987">
    <property type="entry name" value="Inovirus (filamentous phage) major coat protein"/>
    <property type="match status" value="1"/>
</dbReference>
<keyword evidence="3" id="KW-0167">Capsid protein</keyword>
<protein>
    <submittedName>
        <fullName evidence="3">Phage major coat protein, Gp8</fullName>
    </submittedName>
</protein>
<feature type="transmembrane region" description="Helical" evidence="1">
    <location>
        <begin position="49"/>
        <end position="67"/>
    </location>
</feature>
<dbReference type="Pfam" id="PF19199">
    <property type="entry name" value="Phage_coatGP8"/>
    <property type="match status" value="1"/>
</dbReference>
<dbReference type="InterPro" id="IPR008020">
    <property type="entry name" value="G8P"/>
</dbReference>
<gene>
    <name evidence="3" type="ORF">GHA_01337</name>
</gene>
<organism evidence="3 4">
    <name type="scientific">Providencia rettgeri</name>
    <dbReference type="NCBI Taxonomy" id="587"/>
    <lineage>
        <taxon>Bacteria</taxon>
        <taxon>Pseudomonadati</taxon>
        <taxon>Pseudomonadota</taxon>
        <taxon>Gammaproteobacteria</taxon>
        <taxon>Enterobacterales</taxon>
        <taxon>Morganellaceae</taxon>
        <taxon>Providencia</taxon>
    </lineage>
</organism>
<dbReference type="RefSeq" id="WP_164455632.1">
    <property type="nucleotide sequence ID" value="NZ_AP022372.1"/>
</dbReference>
<dbReference type="PIRSF" id="PIRSF004117">
    <property type="entry name" value="Phage_coat_B"/>
    <property type="match status" value="1"/>
</dbReference>
<evidence type="ECO:0000256" key="1">
    <source>
        <dbReference type="SAM" id="Phobius"/>
    </source>
</evidence>
<dbReference type="InterPro" id="IPR023390">
    <property type="entry name" value="Phage_M13_G8P_capsid_dom_sf"/>
</dbReference>